<proteinExistence type="predicted"/>
<reference evidence="1" key="1">
    <citation type="journal article" date="2015" name="Nature">
        <title>Complex archaea that bridge the gap between prokaryotes and eukaryotes.</title>
        <authorList>
            <person name="Spang A."/>
            <person name="Saw J.H."/>
            <person name="Jorgensen S.L."/>
            <person name="Zaremba-Niedzwiedzka K."/>
            <person name="Martijn J."/>
            <person name="Lind A.E."/>
            <person name="van Eijk R."/>
            <person name="Schleper C."/>
            <person name="Guy L."/>
            <person name="Ettema T.J."/>
        </authorList>
    </citation>
    <scope>NUCLEOTIDE SEQUENCE</scope>
</reference>
<name>A0A0F9PQQ2_9ZZZZ</name>
<accession>A0A0F9PQQ2</accession>
<organism evidence="1">
    <name type="scientific">marine sediment metagenome</name>
    <dbReference type="NCBI Taxonomy" id="412755"/>
    <lineage>
        <taxon>unclassified sequences</taxon>
        <taxon>metagenomes</taxon>
        <taxon>ecological metagenomes</taxon>
    </lineage>
</organism>
<sequence>MDNLPREISREEFLLILLNKKLVKLDPPSISIGNDFLYFCFDDDSIVTIAVVEDNEIEIWEGYYCE</sequence>
<dbReference type="EMBL" id="LAZR01002680">
    <property type="protein sequence ID" value="KKN26947.1"/>
    <property type="molecule type" value="Genomic_DNA"/>
</dbReference>
<gene>
    <name evidence="1" type="ORF">LCGC14_0869430</name>
</gene>
<protein>
    <submittedName>
        <fullName evidence="1">Uncharacterized protein</fullName>
    </submittedName>
</protein>
<evidence type="ECO:0000313" key="1">
    <source>
        <dbReference type="EMBL" id="KKN26947.1"/>
    </source>
</evidence>
<comment type="caution">
    <text evidence="1">The sequence shown here is derived from an EMBL/GenBank/DDBJ whole genome shotgun (WGS) entry which is preliminary data.</text>
</comment>
<dbReference type="AlphaFoldDB" id="A0A0F9PQQ2"/>